<proteinExistence type="predicted"/>
<keyword evidence="2" id="KW-1185">Reference proteome</keyword>
<reference evidence="1 2" key="1">
    <citation type="submission" date="2018-12" db="EMBL/GenBank/DDBJ databases">
        <title>Bacillus ochoae sp. nov., Paenibacillus whitsoniae sp. nov., Paenibacillus spiritus sp. nov. Isolated from the Mars Exploration Rover during spacecraft assembly.</title>
        <authorList>
            <person name="Seuylemezian A."/>
            <person name="Vaishampayan P."/>
        </authorList>
    </citation>
    <scope>NUCLEOTIDE SEQUENCE [LARGE SCALE GENOMIC DNA]</scope>
    <source>
        <strain evidence="1 2">MER 54</strain>
    </source>
</reference>
<dbReference type="AlphaFoldDB" id="A0A3S0AMN9"/>
<dbReference type="RefSeq" id="WP_126142989.1">
    <property type="nucleotide sequence ID" value="NZ_RXHU01000062.1"/>
</dbReference>
<name>A0A3S0AMN9_9BACL</name>
<sequence length="181" mass="21080">MHEGIDFEVSELINRPQKVNFSGWGMQTAHENPWNDKYQWGNFRETNTLLKSNFDHGLLYGVSSNNIDYLQYRHWNVSFAIRYALEFKEDNLNSFNLVECGVGDGLSALFALAEVDDYYKKLAGSVSYKFHLYDAWEDIKNDATLSSEMKSVGVKYQTQSIERAKSNLMKYYQLYNFFIPA</sequence>
<organism evidence="1 2">
    <name type="scientific">Paenibacillus whitsoniae</name>
    <dbReference type="NCBI Taxonomy" id="2496558"/>
    <lineage>
        <taxon>Bacteria</taxon>
        <taxon>Bacillati</taxon>
        <taxon>Bacillota</taxon>
        <taxon>Bacilli</taxon>
        <taxon>Bacillales</taxon>
        <taxon>Paenibacillaceae</taxon>
        <taxon>Paenibacillus</taxon>
    </lineage>
</organism>
<protein>
    <submittedName>
        <fullName evidence="1">Uncharacterized protein</fullName>
    </submittedName>
</protein>
<comment type="caution">
    <text evidence="1">The sequence shown here is derived from an EMBL/GenBank/DDBJ whole genome shotgun (WGS) entry which is preliminary data.</text>
</comment>
<dbReference type="EMBL" id="RXHU01000062">
    <property type="protein sequence ID" value="RTE07917.1"/>
    <property type="molecule type" value="Genomic_DNA"/>
</dbReference>
<evidence type="ECO:0000313" key="2">
    <source>
        <dbReference type="Proteomes" id="UP000276128"/>
    </source>
</evidence>
<gene>
    <name evidence="1" type="ORF">EJQ19_19915</name>
</gene>
<evidence type="ECO:0000313" key="1">
    <source>
        <dbReference type="EMBL" id="RTE07917.1"/>
    </source>
</evidence>
<dbReference type="Proteomes" id="UP000276128">
    <property type="component" value="Unassembled WGS sequence"/>
</dbReference>
<accession>A0A3S0AMN9</accession>